<comment type="caution">
    <text evidence="1">The sequence shown here is derived from an EMBL/GenBank/DDBJ whole genome shotgun (WGS) entry which is preliminary data.</text>
</comment>
<accession>A0A811V9G3</accession>
<dbReference type="Proteomes" id="UP000606786">
    <property type="component" value="Unassembled WGS sequence"/>
</dbReference>
<sequence>MRRLAEISNVKCTKAQQQFGLTNHEEEEKSSSAHTTTRSVAQLLSCSLIDPRTLLAALKICNCNAIIVNKRSTTTTTTMLAQRNLLHSQTTAAAVSHTCKKMLHARLAKGRLTMPHNNKQWIDQQNKRIGSPIHSIRRSIDCLPH</sequence>
<protein>
    <submittedName>
        <fullName evidence="1">(Mediterranean fruit fly) hypothetical protein</fullName>
    </submittedName>
</protein>
<dbReference type="EMBL" id="CAJHJT010000034">
    <property type="protein sequence ID" value="CAD7006426.1"/>
    <property type="molecule type" value="Genomic_DNA"/>
</dbReference>
<reference evidence="1" key="1">
    <citation type="submission" date="2020-11" db="EMBL/GenBank/DDBJ databases">
        <authorList>
            <person name="Whitehead M."/>
        </authorList>
    </citation>
    <scope>NUCLEOTIDE SEQUENCE</scope>
    <source>
        <strain evidence="1">EGII</strain>
    </source>
</reference>
<dbReference type="AlphaFoldDB" id="A0A811V9G3"/>
<gene>
    <name evidence="1" type="ORF">CCAP1982_LOCUS14746</name>
</gene>
<name>A0A811V9G3_CERCA</name>
<organism evidence="1 2">
    <name type="scientific">Ceratitis capitata</name>
    <name type="common">Mediterranean fruit fly</name>
    <name type="synonym">Tephritis capitata</name>
    <dbReference type="NCBI Taxonomy" id="7213"/>
    <lineage>
        <taxon>Eukaryota</taxon>
        <taxon>Metazoa</taxon>
        <taxon>Ecdysozoa</taxon>
        <taxon>Arthropoda</taxon>
        <taxon>Hexapoda</taxon>
        <taxon>Insecta</taxon>
        <taxon>Pterygota</taxon>
        <taxon>Neoptera</taxon>
        <taxon>Endopterygota</taxon>
        <taxon>Diptera</taxon>
        <taxon>Brachycera</taxon>
        <taxon>Muscomorpha</taxon>
        <taxon>Tephritoidea</taxon>
        <taxon>Tephritidae</taxon>
        <taxon>Ceratitis</taxon>
        <taxon>Ceratitis</taxon>
    </lineage>
</organism>
<evidence type="ECO:0000313" key="2">
    <source>
        <dbReference type="Proteomes" id="UP000606786"/>
    </source>
</evidence>
<evidence type="ECO:0000313" key="1">
    <source>
        <dbReference type="EMBL" id="CAD7006426.1"/>
    </source>
</evidence>
<proteinExistence type="predicted"/>
<keyword evidence="2" id="KW-1185">Reference proteome</keyword>